<comment type="similarity">
    <text evidence="3 14">Belongs to the TPP enzyme family.</text>
</comment>
<dbReference type="GO" id="GO:0003984">
    <property type="term" value="F:acetolactate synthase activity"/>
    <property type="evidence" value="ECO:0007669"/>
    <property type="project" value="UniProtKB-EC"/>
</dbReference>
<comment type="pathway">
    <text evidence="2 14">Amino-acid biosynthesis; L-valine biosynthesis; L-valine from pyruvate: step 1/4.</text>
</comment>
<dbReference type="InterPro" id="IPR000399">
    <property type="entry name" value="TPP-bd_CS"/>
</dbReference>
<dbReference type="Pfam" id="PF00205">
    <property type="entry name" value="TPP_enzyme_M"/>
    <property type="match status" value="1"/>
</dbReference>
<keyword evidence="5 14" id="KW-0028">Amino-acid biosynthesis</keyword>
<evidence type="ECO:0000256" key="9">
    <source>
        <dbReference type="ARBA" id="ARBA00022827"/>
    </source>
</evidence>
<dbReference type="FunFam" id="3.40.50.1220:FF:000008">
    <property type="entry name" value="Acetolactate synthase"/>
    <property type="match status" value="1"/>
</dbReference>
<proteinExistence type="inferred from homology"/>
<evidence type="ECO:0000259" key="17">
    <source>
        <dbReference type="Pfam" id="PF02775"/>
    </source>
</evidence>
<dbReference type="EC" id="2.2.1.6" evidence="4 14"/>
<dbReference type="STRING" id="1555112.LIP_1253"/>
<evidence type="ECO:0000256" key="12">
    <source>
        <dbReference type="ARBA" id="ARBA00023304"/>
    </source>
</evidence>
<dbReference type="RefSeq" id="WP_082725926.1">
    <property type="nucleotide sequence ID" value="NZ_AP014924.1"/>
</dbReference>
<dbReference type="PROSITE" id="PS00187">
    <property type="entry name" value="TPP_ENZYMES"/>
    <property type="match status" value="1"/>
</dbReference>
<evidence type="ECO:0000256" key="4">
    <source>
        <dbReference type="ARBA" id="ARBA00013145"/>
    </source>
</evidence>
<feature type="domain" description="Thiamine pyrophosphate enzyme central" evidence="16">
    <location>
        <begin position="224"/>
        <end position="358"/>
    </location>
</feature>
<dbReference type="UniPathway" id="UPA00049">
    <property type="reaction ID" value="UER00059"/>
</dbReference>
<evidence type="ECO:0000256" key="7">
    <source>
        <dbReference type="ARBA" id="ARBA00022679"/>
    </source>
</evidence>
<feature type="domain" description="Thiamine pyrophosphate enzyme N-terminal TPP-binding" evidence="18">
    <location>
        <begin position="34"/>
        <end position="147"/>
    </location>
</feature>
<comment type="pathway">
    <text evidence="1 14">Amino-acid biosynthesis; L-isoleucine biosynthesis; L-isoleucine from 2-oxobutanoate: step 1/4.</text>
</comment>
<comment type="cofactor">
    <cofactor evidence="14">
        <name>Mg(2+)</name>
        <dbReference type="ChEBI" id="CHEBI:18420"/>
    </cofactor>
    <text evidence="14">Binds 1 Mg(2+) ion per subunit.</text>
</comment>
<dbReference type="PATRIC" id="fig|1555112.3.peg.1300"/>
<dbReference type="InterPro" id="IPR012846">
    <property type="entry name" value="Acetolactate_synth_lsu"/>
</dbReference>
<dbReference type="FunFam" id="3.40.50.970:FF:000007">
    <property type="entry name" value="Acetolactate synthase"/>
    <property type="match status" value="1"/>
</dbReference>
<keyword evidence="11 14" id="KW-0786">Thiamine pyrophosphate</keyword>
<dbReference type="InterPro" id="IPR029035">
    <property type="entry name" value="DHS-like_NAD/FAD-binding_dom"/>
</dbReference>
<dbReference type="FunFam" id="3.40.50.970:FF:000016">
    <property type="entry name" value="Acetolactate synthase"/>
    <property type="match status" value="1"/>
</dbReference>
<dbReference type="Pfam" id="PF02775">
    <property type="entry name" value="TPP_enzyme_C"/>
    <property type="match status" value="1"/>
</dbReference>
<evidence type="ECO:0000256" key="2">
    <source>
        <dbReference type="ARBA" id="ARBA00005025"/>
    </source>
</evidence>
<evidence type="ECO:0000256" key="15">
    <source>
        <dbReference type="SAM" id="MobiDB-lite"/>
    </source>
</evidence>
<dbReference type="SUPFAM" id="SSF52467">
    <property type="entry name" value="DHS-like NAD/FAD-binding domain"/>
    <property type="match status" value="1"/>
</dbReference>
<name>A0A0K2SJ45_LIMPI</name>
<protein>
    <recommendedName>
        <fullName evidence="4 14">Acetolactate synthase</fullName>
        <ecNumber evidence="4 14">2.2.1.6</ecNumber>
    </recommendedName>
</protein>
<feature type="compositionally biased region" description="Low complexity" evidence="15">
    <location>
        <begin position="9"/>
        <end position="27"/>
    </location>
</feature>
<keyword evidence="8 14" id="KW-0479">Metal-binding</keyword>
<evidence type="ECO:0000256" key="14">
    <source>
        <dbReference type="RuleBase" id="RU003591"/>
    </source>
</evidence>
<organism evidence="19 20">
    <name type="scientific">Limnochorda pilosa</name>
    <dbReference type="NCBI Taxonomy" id="1555112"/>
    <lineage>
        <taxon>Bacteria</taxon>
        <taxon>Bacillati</taxon>
        <taxon>Bacillota</taxon>
        <taxon>Limnochordia</taxon>
        <taxon>Limnochordales</taxon>
        <taxon>Limnochordaceae</taxon>
        <taxon>Limnochorda</taxon>
    </lineage>
</organism>
<keyword evidence="9" id="KW-0274">FAD</keyword>
<evidence type="ECO:0000256" key="13">
    <source>
        <dbReference type="ARBA" id="ARBA00048670"/>
    </source>
</evidence>
<accession>A0A0K2SJ45</accession>
<keyword evidence="6" id="KW-0285">Flavoprotein</keyword>
<evidence type="ECO:0000313" key="20">
    <source>
        <dbReference type="Proteomes" id="UP000065807"/>
    </source>
</evidence>
<reference evidence="20" key="2">
    <citation type="journal article" date="2016" name="Int. J. Syst. Evol. Microbiol.">
        <title>Complete genome sequence and cell structure of Limnochorda pilosa, a Gram-negative spore-former within the phylum Firmicutes.</title>
        <authorList>
            <person name="Watanabe M."/>
            <person name="Kojima H."/>
            <person name="Fukui M."/>
        </authorList>
    </citation>
    <scope>NUCLEOTIDE SEQUENCE [LARGE SCALE GENOMIC DNA]</scope>
    <source>
        <strain evidence="20">HC45</strain>
    </source>
</reference>
<comment type="cofactor">
    <cofactor evidence="14">
        <name>thiamine diphosphate</name>
        <dbReference type="ChEBI" id="CHEBI:58937"/>
    </cofactor>
    <text evidence="14">Binds 1 thiamine pyrophosphate per subunit.</text>
</comment>
<dbReference type="GO" id="GO:0009099">
    <property type="term" value="P:L-valine biosynthetic process"/>
    <property type="evidence" value="ECO:0007669"/>
    <property type="project" value="UniProtKB-UniPathway"/>
</dbReference>
<dbReference type="Proteomes" id="UP000065807">
    <property type="component" value="Chromosome"/>
</dbReference>
<evidence type="ECO:0000259" key="18">
    <source>
        <dbReference type="Pfam" id="PF02776"/>
    </source>
</evidence>
<dbReference type="UniPathway" id="UPA00047">
    <property type="reaction ID" value="UER00055"/>
</dbReference>
<dbReference type="PANTHER" id="PTHR18968:SF13">
    <property type="entry name" value="ACETOLACTATE SYNTHASE CATALYTIC SUBUNIT, MITOCHONDRIAL"/>
    <property type="match status" value="1"/>
</dbReference>
<dbReference type="InterPro" id="IPR012001">
    <property type="entry name" value="Thiamin_PyroP_enz_TPP-bd_dom"/>
</dbReference>
<sequence>MEAAAARAWDAAEAAEEAPATVPASEARGSEPLTGAELLVRCLEAEGVEVLFGYPGGAVLPIYDAIYRAGIRHVLVRHEAGAVHAADGYARATGRTGVCLATSGPGATNLVTGLATAHMDSIPLVAFTGNVPTTLIGRDGFQEADITGITMPITKHNFLVQRAEDLPRIVRAAFTLAATGRPGPVLVDLPKDVSNARVAGFRYPRRVTLRGYKPTLQGHPRQLEATAEALAKAKRPVLYLGGGVIAAGAHAEVRELAERASIPTTSTLMGLGAFPPDHPLWMGMLGMHGTPTANYAVTHSDLLIAVGARFDDRVTGRTDRFAPGARIVHIDVDPAEIGKNVEAHIPIVGDAREVLQALLPLVAPKHEAAWLAQVAGWKQRYRLRYRPRPDEILPQELVDRLARTAQAHEEATGREVVVTADVGQHQMWAAQFFPFRRPRSYINSGGLGTMGYGLPAAVGAQVARPDATVVCLTGDGSIQMNVQEMAVVRSLGLPIKVVIMNNVYLGMVRQWQELFYDGRYSHSALFDNPDFVLLAQAYGVPAARVERPQELEAALERAFAEPGPYLLDVRVRPEENCWPMVPAGGAIDEMIGVDEATLAGEEQAAPERTEVPV</sequence>
<dbReference type="Gene3D" id="3.40.50.970">
    <property type="match status" value="2"/>
</dbReference>
<dbReference type="InterPro" id="IPR011766">
    <property type="entry name" value="TPP_enzyme_TPP-bd"/>
</dbReference>
<dbReference type="CDD" id="cd02015">
    <property type="entry name" value="TPP_AHAS"/>
    <property type="match status" value="1"/>
</dbReference>
<dbReference type="InterPro" id="IPR039368">
    <property type="entry name" value="AHAS_TPP"/>
</dbReference>
<feature type="domain" description="Thiamine pyrophosphate enzyme TPP-binding" evidence="17">
    <location>
        <begin position="421"/>
        <end position="569"/>
    </location>
</feature>
<feature type="region of interest" description="Disordered" evidence="15">
    <location>
        <begin position="9"/>
        <end position="28"/>
    </location>
</feature>
<keyword evidence="7 14" id="KW-0808">Transferase</keyword>
<dbReference type="GO" id="GO:0005948">
    <property type="term" value="C:acetolactate synthase complex"/>
    <property type="evidence" value="ECO:0007669"/>
    <property type="project" value="TreeGrafter"/>
</dbReference>
<dbReference type="NCBIfam" id="TIGR00118">
    <property type="entry name" value="acolac_lg"/>
    <property type="match status" value="1"/>
</dbReference>
<reference evidence="20" key="1">
    <citation type="submission" date="2015-07" db="EMBL/GenBank/DDBJ databases">
        <title>Complete genome sequence and phylogenetic analysis of Limnochorda pilosa.</title>
        <authorList>
            <person name="Watanabe M."/>
            <person name="Kojima H."/>
            <person name="Fukui M."/>
        </authorList>
    </citation>
    <scope>NUCLEOTIDE SEQUENCE [LARGE SCALE GENOMIC DNA]</scope>
    <source>
        <strain evidence="20">HC45</strain>
    </source>
</reference>
<dbReference type="InterPro" id="IPR012000">
    <property type="entry name" value="Thiamin_PyroP_enz_cen_dom"/>
</dbReference>
<dbReference type="GO" id="GO:0050660">
    <property type="term" value="F:flavin adenine dinucleotide binding"/>
    <property type="evidence" value="ECO:0007669"/>
    <property type="project" value="InterPro"/>
</dbReference>
<evidence type="ECO:0000256" key="3">
    <source>
        <dbReference type="ARBA" id="ARBA00007812"/>
    </source>
</evidence>
<gene>
    <name evidence="19" type="ORF">LIP_1253</name>
</gene>
<evidence type="ECO:0000256" key="5">
    <source>
        <dbReference type="ARBA" id="ARBA00022605"/>
    </source>
</evidence>
<dbReference type="GO" id="GO:0000287">
    <property type="term" value="F:magnesium ion binding"/>
    <property type="evidence" value="ECO:0007669"/>
    <property type="project" value="UniProtKB-UniRule"/>
</dbReference>
<dbReference type="GO" id="GO:0009097">
    <property type="term" value="P:isoleucine biosynthetic process"/>
    <property type="evidence" value="ECO:0007669"/>
    <property type="project" value="UniProtKB-UniPathway"/>
</dbReference>
<dbReference type="AlphaFoldDB" id="A0A0K2SJ45"/>
<evidence type="ECO:0000259" key="16">
    <source>
        <dbReference type="Pfam" id="PF00205"/>
    </source>
</evidence>
<dbReference type="EMBL" id="AP014924">
    <property type="protein sequence ID" value="BAS27110.1"/>
    <property type="molecule type" value="Genomic_DNA"/>
</dbReference>
<dbReference type="InterPro" id="IPR029061">
    <property type="entry name" value="THDP-binding"/>
</dbReference>
<dbReference type="PANTHER" id="PTHR18968">
    <property type="entry name" value="THIAMINE PYROPHOSPHATE ENZYMES"/>
    <property type="match status" value="1"/>
</dbReference>
<evidence type="ECO:0000256" key="1">
    <source>
        <dbReference type="ARBA" id="ARBA00004974"/>
    </source>
</evidence>
<dbReference type="InterPro" id="IPR045229">
    <property type="entry name" value="TPP_enz"/>
</dbReference>
<keyword evidence="10 14" id="KW-0460">Magnesium</keyword>
<dbReference type="Gene3D" id="3.40.50.1220">
    <property type="entry name" value="TPP-binding domain"/>
    <property type="match status" value="1"/>
</dbReference>
<comment type="catalytic activity">
    <reaction evidence="13 14">
        <text>2 pyruvate + H(+) = (2S)-2-acetolactate + CO2</text>
        <dbReference type="Rhea" id="RHEA:25249"/>
        <dbReference type="ChEBI" id="CHEBI:15361"/>
        <dbReference type="ChEBI" id="CHEBI:15378"/>
        <dbReference type="ChEBI" id="CHEBI:16526"/>
        <dbReference type="ChEBI" id="CHEBI:58476"/>
        <dbReference type="EC" id="2.2.1.6"/>
    </reaction>
</comment>
<dbReference type="CDD" id="cd07035">
    <property type="entry name" value="TPP_PYR_POX_like"/>
    <property type="match status" value="1"/>
</dbReference>
<evidence type="ECO:0000256" key="8">
    <source>
        <dbReference type="ARBA" id="ARBA00022723"/>
    </source>
</evidence>
<dbReference type="KEGG" id="lpil:LIP_1253"/>
<evidence type="ECO:0000256" key="6">
    <source>
        <dbReference type="ARBA" id="ARBA00022630"/>
    </source>
</evidence>
<evidence type="ECO:0000256" key="10">
    <source>
        <dbReference type="ARBA" id="ARBA00022842"/>
    </source>
</evidence>
<dbReference type="GO" id="GO:0030976">
    <property type="term" value="F:thiamine pyrophosphate binding"/>
    <property type="evidence" value="ECO:0007669"/>
    <property type="project" value="UniProtKB-UniRule"/>
</dbReference>
<dbReference type="OrthoDB" id="4494979at2"/>
<dbReference type="Pfam" id="PF02776">
    <property type="entry name" value="TPP_enzyme_N"/>
    <property type="match status" value="1"/>
</dbReference>
<keyword evidence="12 14" id="KW-0100">Branched-chain amino acid biosynthesis</keyword>
<dbReference type="SUPFAM" id="SSF52518">
    <property type="entry name" value="Thiamin diphosphate-binding fold (THDP-binding)"/>
    <property type="match status" value="2"/>
</dbReference>
<evidence type="ECO:0000313" key="19">
    <source>
        <dbReference type="EMBL" id="BAS27110.1"/>
    </source>
</evidence>
<evidence type="ECO:0000256" key="11">
    <source>
        <dbReference type="ARBA" id="ARBA00023052"/>
    </source>
</evidence>
<keyword evidence="20" id="KW-1185">Reference proteome</keyword>